<dbReference type="InterPro" id="IPR006143">
    <property type="entry name" value="RND_pump_MFP"/>
</dbReference>
<dbReference type="GO" id="GO:0022857">
    <property type="term" value="F:transmembrane transporter activity"/>
    <property type="evidence" value="ECO:0007669"/>
    <property type="project" value="InterPro"/>
</dbReference>
<keyword evidence="2" id="KW-0813">Transport</keyword>
<comment type="similarity">
    <text evidence="1">Belongs to the membrane fusion protein (MFP) (TC 8.A.1) family.</text>
</comment>
<evidence type="ECO:0000313" key="7">
    <source>
        <dbReference type="Proteomes" id="UP000243679"/>
    </source>
</evidence>
<dbReference type="InterPro" id="IPR058792">
    <property type="entry name" value="Beta-barrel_RND_2"/>
</dbReference>
<evidence type="ECO:0000259" key="4">
    <source>
        <dbReference type="Pfam" id="PF25954"/>
    </source>
</evidence>
<dbReference type="EMBL" id="AP014836">
    <property type="protein sequence ID" value="BAW80478.1"/>
    <property type="molecule type" value="Genomic_DNA"/>
</dbReference>
<dbReference type="AlphaFoldDB" id="A0A1Q2SMV9"/>
<dbReference type="OrthoDB" id="9806939at2"/>
<dbReference type="NCBIfam" id="TIGR01730">
    <property type="entry name" value="RND_mfp"/>
    <property type="match status" value="1"/>
</dbReference>
<name>A0A1Q2SMV9_9GAMM</name>
<dbReference type="FunFam" id="2.40.30.170:FF:000010">
    <property type="entry name" value="Efflux RND transporter periplasmic adaptor subunit"/>
    <property type="match status" value="1"/>
</dbReference>
<keyword evidence="7" id="KW-1185">Reference proteome</keyword>
<feature type="domain" description="CzcB-like barrel-sandwich hybrid" evidence="5">
    <location>
        <begin position="86"/>
        <end position="215"/>
    </location>
</feature>
<evidence type="ECO:0000256" key="2">
    <source>
        <dbReference type="ARBA" id="ARBA00022448"/>
    </source>
</evidence>
<dbReference type="GO" id="GO:0016020">
    <property type="term" value="C:membrane"/>
    <property type="evidence" value="ECO:0007669"/>
    <property type="project" value="InterPro"/>
</dbReference>
<sequence length="385" mass="42766">MVLPRKNVFMAKNLAGWLLVVAVVLVGCRHNALPDQPEIRPQVKGSQIIFPEDNDTLKALSTVAVLADTQRSLQIPGRLVWNEDQTVRIFSPFNGLVIDILVNTGQQVQTGQSLTAIQSPDFNVVQSEYYKAISDIAFAKKKLARQQELYQHGVSARKELEEAEANYANAEADLKRAQARLKPYGNPDKPTELFYLKSPLTGVVVQKAINPGQELAFGQDTGPLFIITNPSSLWAQLDAAEDDLANLSPNETFKIISHSYPKENFPGTITHISDYVDPVTRTVKVLAEVPNSERKLKAQMYITANFSLYAKPQLRVPSKAVILDKDNFYVFISKGNRTYIRTQIEVGAENQGMVPVLSGLNLEDKVVVEGAIYLNHLIQAARHQS</sequence>
<dbReference type="Pfam" id="PF25973">
    <property type="entry name" value="BSH_CzcB"/>
    <property type="match status" value="1"/>
</dbReference>
<keyword evidence="3" id="KW-0175">Coiled coil</keyword>
<dbReference type="PANTHER" id="PTHR30097">
    <property type="entry name" value="CATION EFFLUX SYSTEM PROTEIN CUSB"/>
    <property type="match status" value="1"/>
</dbReference>
<evidence type="ECO:0000256" key="1">
    <source>
        <dbReference type="ARBA" id="ARBA00009477"/>
    </source>
</evidence>
<feature type="domain" description="CusB-like beta-barrel" evidence="4">
    <location>
        <begin position="233"/>
        <end position="307"/>
    </location>
</feature>
<evidence type="ECO:0000313" key="6">
    <source>
        <dbReference type="EMBL" id="BAW80478.1"/>
    </source>
</evidence>
<dbReference type="Gene3D" id="1.10.287.470">
    <property type="entry name" value="Helix hairpin bin"/>
    <property type="match status" value="1"/>
</dbReference>
<reference evidence="6 7" key="1">
    <citation type="journal article" date="2017" name="ISME J.">
        <title>An acid-tolerant ammonia-oxidizing ?-proteobacterium from soil.</title>
        <authorList>
            <person name="Hayatsu M."/>
            <person name="Tago K."/>
            <person name="Uchiyama I."/>
            <person name="Toyoda A."/>
            <person name="Wang Y."/>
            <person name="Shimomura Y."/>
            <person name="Okubo T."/>
            <person name="Kurisu F."/>
            <person name="Hirono Y."/>
            <person name="Nonaka K."/>
            <person name="Akiyama H."/>
            <person name="Itoh T."/>
            <person name="Takami H."/>
        </authorList>
    </citation>
    <scope>NUCLEOTIDE SEQUENCE [LARGE SCALE GENOMIC DNA]</scope>
    <source>
        <strain evidence="6 7">TAO100</strain>
    </source>
</reference>
<dbReference type="Gene3D" id="2.40.30.170">
    <property type="match status" value="1"/>
</dbReference>
<dbReference type="KEGG" id="ntt:TAO_1108"/>
<evidence type="ECO:0000259" key="5">
    <source>
        <dbReference type="Pfam" id="PF25973"/>
    </source>
</evidence>
<dbReference type="PROSITE" id="PS51257">
    <property type="entry name" value="PROKAR_LIPOPROTEIN"/>
    <property type="match status" value="1"/>
</dbReference>
<dbReference type="Pfam" id="PF25954">
    <property type="entry name" value="Beta-barrel_RND_2"/>
    <property type="match status" value="1"/>
</dbReference>
<protein>
    <submittedName>
        <fullName evidence="6">Multidrug transporter</fullName>
    </submittedName>
</protein>
<evidence type="ECO:0000256" key="3">
    <source>
        <dbReference type="SAM" id="Coils"/>
    </source>
</evidence>
<dbReference type="InterPro" id="IPR058647">
    <property type="entry name" value="BSH_CzcB-like"/>
</dbReference>
<dbReference type="SUPFAM" id="SSF111369">
    <property type="entry name" value="HlyD-like secretion proteins"/>
    <property type="match status" value="1"/>
</dbReference>
<accession>A0A1Q2SMV9</accession>
<gene>
    <name evidence="6" type="ORF">TAO_1108</name>
</gene>
<feature type="coiled-coil region" evidence="3">
    <location>
        <begin position="153"/>
        <end position="180"/>
    </location>
</feature>
<dbReference type="Gene3D" id="2.40.420.20">
    <property type="match status" value="1"/>
</dbReference>
<dbReference type="InterPro" id="IPR051909">
    <property type="entry name" value="MFP_Cation_Efflux"/>
</dbReference>
<organism evidence="6 7">
    <name type="scientific">Candidatus Nitrosoglobus terrae</name>
    <dbReference type="NCBI Taxonomy" id="1630141"/>
    <lineage>
        <taxon>Bacteria</taxon>
        <taxon>Pseudomonadati</taxon>
        <taxon>Pseudomonadota</taxon>
        <taxon>Gammaproteobacteria</taxon>
        <taxon>Chromatiales</taxon>
        <taxon>Chromatiaceae</taxon>
        <taxon>Candidatus Nitrosoglobus</taxon>
    </lineage>
</organism>
<dbReference type="Proteomes" id="UP000243679">
    <property type="component" value="Chromosome"/>
</dbReference>
<proteinExistence type="inferred from homology"/>